<keyword evidence="1" id="KW-0808">Transferase</keyword>
<dbReference type="GO" id="GO:0004674">
    <property type="term" value="F:protein serine/threonine kinase activity"/>
    <property type="evidence" value="ECO:0007669"/>
    <property type="project" value="UniProtKB-KW"/>
</dbReference>
<reference evidence="1 2" key="1">
    <citation type="submission" date="2015-02" db="EMBL/GenBank/DDBJ databases">
        <title>Single-cell genomics of uncultivated deep-branching MTB reveals a conserved set of magnetosome genes.</title>
        <authorList>
            <person name="Kolinko S."/>
            <person name="Richter M."/>
            <person name="Glockner F.O."/>
            <person name="Brachmann A."/>
            <person name="Schuler D."/>
        </authorList>
    </citation>
    <scope>NUCLEOTIDE SEQUENCE [LARGE SCALE GENOMIC DNA]</scope>
    <source>
        <strain evidence="1">TM-1</strain>
    </source>
</reference>
<dbReference type="AlphaFoldDB" id="A0A0F3GKW4"/>
<proteinExistence type="predicted"/>
<evidence type="ECO:0000313" key="1">
    <source>
        <dbReference type="EMBL" id="KJU82536.1"/>
    </source>
</evidence>
<gene>
    <name evidence="1" type="ORF">MBAV_005270</name>
</gene>
<dbReference type="Proteomes" id="UP000033423">
    <property type="component" value="Unassembled WGS sequence"/>
</dbReference>
<organism evidence="1 2">
    <name type="scientific">Candidatus Magnetobacterium bavaricum</name>
    <dbReference type="NCBI Taxonomy" id="29290"/>
    <lineage>
        <taxon>Bacteria</taxon>
        <taxon>Pseudomonadati</taxon>
        <taxon>Nitrospirota</taxon>
        <taxon>Thermodesulfovibrionia</taxon>
        <taxon>Thermodesulfovibrionales</taxon>
        <taxon>Candidatus Magnetobacteriaceae</taxon>
        <taxon>Candidatus Magnetobacterium</taxon>
    </lineage>
</organism>
<protein>
    <submittedName>
        <fullName evidence="1">Serine/threonine protein kinase</fullName>
    </submittedName>
</protein>
<dbReference type="EMBL" id="LACI01002278">
    <property type="protein sequence ID" value="KJU82536.1"/>
    <property type="molecule type" value="Genomic_DNA"/>
</dbReference>
<keyword evidence="2" id="KW-1185">Reference proteome</keyword>
<keyword evidence="1" id="KW-0418">Kinase</keyword>
<keyword evidence="1" id="KW-0723">Serine/threonine-protein kinase</keyword>
<accession>A0A0F3GKW4</accession>
<name>A0A0F3GKW4_9BACT</name>
<comment type="caution">
    <text evidence="1">The sequence shown here is derived from an EMBL/GenBank/DDBJ whole genome shotgun (WGS) entry which is preliminary data.</text>
</comment>
<evidence type="ECO:0000313" key="2">
    <source>
        <dbReference type="Proteomes" id="UP000033423"/>
    </source>
</evidence>
<sequence>MQKKFMTILRIIATEIVGSDLNFDEVNIKMNIRDYDLSGLSDDLRDLENMDILSEEDIDTLKAFLSYVVAEDTYIDSDDIYALIFGKGKRIIWH</sequence>